<dbReference type="Proteomes" id="UP001180487">
    <property type="component" value="Unassembled WGS sequence"/>
</dbReference>
<name>A0ABU2C844_9BURK</name>
<proteinExistence type="predicted"/>
<organism evidence="2 3">
    <name type="scientific">Rhodoferax ferrireducens</name>
    <dbReference type="NCBI Taxonomy" id="192843"/>
    <lineage>
        <taxon>Bacteria</taxon>
        <taxon>Pseudomonadati</taxon>
        <taxon>Pseudomonadota</taxon>
        <taxon>Betaproteobacteria</taxon>
        <taxon>Burkholderiales</taxon>
        <taxon>Comamonadaceae</taxon>
        <taxon>Rhodoferax</taxon>
    </lineage>
</organism>
<keyword evidence="3" id="KW-1185">Reference proteome</keyword>
<evidence type="ECO:0000313" key="3">
    <source>
        <dbReference type="Proteomes" id="UP001180487"/>
    </source>
</evidence>
<gene>
    <name evidence="2" type="ORF">J2X19_002184</name>
</gene>
<feature type="compositionally biased region" description="Low complexity" evidence="1">
    <location>
        <begin position="7"/>
        <end position="37"/>
    </location>
</feature>
<protein>
    <submittedName>
        <fullName evidence="2">Uncharacterized protein</fullName>
    </submittedName>
</protein>
<comment type="caution">
    <text evidence="2">The sequence shown here is derived from an EMBL/GenBank/DDBJ whole genome shotgun (WGS) entry which is preliminary data.</text>
</comment>
<reference evidence="2 3" key="1">
    <citation type="submission" date="2023-07" db="EMBL/GenBank/DDBJ databases">
        <title>Sorghum-associated microbial communities from plants grown in Nebraska, USA.</title>
        <authorList>
            <person name="Schachtman D."/>
        </authorList>
    </citation>
    <scope>NUCLEOTIDE SEQUENCE [LARGE SCALE GENOMIC DNA]</scope>
    <source>
        <strain evidence="2 3">BE313</strain>
    </source>
</reference>
<dbReference type="EMBL" id="JAVDXT010000002">
    <property type="protein sequence ID" value="MDR7377505.1"/>
    <property type="molecule type" value="Genomic_DNA"/>
</dbReference>
<sequence length="66" mass="7156">MEISPVSRQYSQTLTQTTQTDESQQAQNRAVRQQQEAAAKKLEQTKPAPVVNGQGQTIGGLLNTTA</sequence>
<evidence type="ECO:0000256" key="1">
    <source>
        <dbReference type="SAM" id="MobiDB-lite"/>
    </source>
</evidence>
<accession>A0ABU2C844</accession>
<feature type="region of interest" description="Disordered" evidence="1">
    <location>
        <begin position="1"/>
        <end position="66"/>
    </location>
</feature>
<evidence type="ECO:0000313" key="2">
    <source>
        <dbReference type="EMBL" id="MDR7377505.1"/>
    </source>
</evidence>
<dbReference type="RefSeq" id="WP_310373160.1">
    <property type="nucleotide sequence ID" value="NZ_JAVDXT010000002.1"/>
</dbReference>